<dbReference type="RefSeq" id="WP_368392285.1">
    <property type="nucleotide sequence ID" value="NZ_JBFRYC010000007.1"/>
</dbReference>
<name>A0ABV3TLT3_9RHOB</name>
<organism evidence="1 2">
    <name type="scientific">Thioclava arctica</name>
    <dbReference type="NCBI Taxonomy" id="3238301"/>
    <lineage>
        <taxon>Bacteria</taxon>
        <taxon>Pseudomonadati</taxon>
        <taxon>Pseudomonadota</taxon>
        <taxon>Alphaproteobacteria</taxon>
        <taxon>Rhodobacterales</taxon>
        <taxon>Paracoccaceae</taxon>
        <taxon>Thioclava</taxon>
    </lineage>
</organism>
<gene>
    <name evidence="1" type="ORF">AB4874_12900</name>
</gene>
<reference evidence="1 2" key="1">
    <citation type="journal article" date="2011" name="Int. J. Syst. Evol. Microbiol.">
        <title>Zhongshania antarctica gen. nov., sp. nov. and Zhongshania guokunii sp. nov., gammaproteobacteria respectively isolated from coastal attached (fast) ice and surface seawater of the Antarctic.</title>
        <authorList>
            <person name="Li H.J."/>
            <person name="Zhang X.Y."/>
            <person name="Chen C.X."/>
            <person name="Zhang Y.J."/>
            <person name="Gao Z.M."/>
            <person name="Yu Y."/>
            <person name="Chen X.L."/>
            <person name="Chen B."/>
            <person name="Zhang Y.Z."/>
        </authorList>
    </citation>
    <scope>NUCLEOTIDE SEQUENCE [LARGE SCALE GENOMIC DNA]</scope>
    <source>
        <strain evidence="1 2">15-R06ZXC-3</strain>
    </source>
</reference>
<evidence type="ECO:0000313" key="2">
    <source>
        <dbReference type="Proteomes" id="UP001557465"/>
    </source>
</evidence>
<protein>
    <submittedName>
        <fullName evidence="1">Uncharacterized protein</fullName>
    </submittedName>
</protein>
<accession>A0ABV3TLT3</accession>
<dbReference type="Proteomes" id="UP001557465">
    <property type="component" value="Unassembled WGS sequence"/>
</dbReference>
<comment type="caution">
    <text evidence="1">The sequence shown here is derived from an EMBL/GenBank/DDBJ whole genome shotgun (WGS) entry which is preliminary data.</text>
</comment>
<sequence>MFDHRAPADELARIRAEIARLKHREAVLREAVLREAYLTRSDMPKIGRWTKVESHTERRAVFDPRLLPATIRNDPTYQREKVMRLLRIAPNDPAAQRLPELIAPVAPRRSGHLREVSCTH</sequence>
<keyword evidence="2" id="KW-1185">Reference proteome</keyword>
<dbReference type="EMBL" id="JBFRYC010000007">
    <property type="protein sequence ID" value="MEX1662539.1"/>
    <property type="molecule type" value="Genomic_DNA"/>
</dbReference>
<proteinExistence type="predicted"/>
<evidence type="ECO:0000313" key="1">
    <source>
        <dbReference type="EMBL" id="MEX1662539.1"/>
    </source>
</evidence>